<comment type="caution">
    <text evidence="2">The sequence shown here is derived from an EMBL/GenBank/DDBJ whole genome shotgun (WGS) entry which is preliminary data.</text>
</comment>
<dbReference type="AlphaFoldDB" id="A0A2P8GAM0"/>
<dbReference type="EMBL" id="PYGK01000005">
    <property type="protein sequence ID" value="PSL31016.1"/>
    <property type="molecule type" value="Genomic_DNA"/>
</dbReference>
<protein>
    <submittedName>
        <fullName evidence="2">Uncharacterized protein</fullName>
    </submittedName>
</protein>
<keyword evidence="3" id="KW-1185">Reference proteome</keyword>
<sequence>MPTQKLQIKKRVVCKCKAEEQPVVLKNNRDAKTPPDTTVTIPPTGFTTF</sequence>
<evidence type="ECO:0000313" key="2">
    <source>
        <dbReference type="EMBL" id="PSL31016.1"/>
    </source>
</evidence>
<dbReference type="Proteomes" id="UP000240978">
    <property type="component" value="Unassembled WGS sequence"/>
</dbReference>
<organism evidence="2 3">
    <name type="scientific">Chitinophaga ginsengisoli</name>
    <dbReference type="NCBI Taxonomy" id="363837"/>
    <lineage>
        <taxon>Bacteria</taxon>
        <taxon>Pseudomonadati</taxon>
        <taxon>Bacteroidota</taxon>
        <taxon>Chitinophagia</taxon>
        <taxon>Chitinophagales</taxon>
        <taxon>Chitinophagaceae</taxon>
        <taxon>Chitinophaga</taxon>
    </lineage>
</organism>
<feature type="region of interest" description="Disordered" evidence="1">
    <location>
        <begin position="28"/>
        <end position="49"/>
    </location>
</feature>
<reference evidence="2 3" key="1">
    <citation type="submission" date="2018-03" db="EMBL/GenBank/DDBJ databases">
        <title>Genomic Encyclopedia of Archaeal and Bacterial Type Strains, Phase II (KMG-II): from individual species to whole genera.</title>
        <authorList>
            <person name="Goeker M."/>
        </authorList>
    </citation>
    <scope>NUCLEOTIDE SEQUENCE [LARGE SCALE GENOMIC DNA]</scope>
    <source>
        <strain evidence="2 3">DSM 18107</strain>
    </source>
</reference>
<accession>A0A2P8GAM0</accession>
<evidence type="ECO:0000313" key="3">
    <source>
        <dbReference type="Proteomes" id="UP000240978"/>
    </source>
</evidence>
<gene>
    <name evidence="2" type="ORF">CLV42_105379</name>
</gene>
<feature type="compositionally biased region" description="Low complexity" evidence="1">
    <location>
        <begin position="34"/>
        <end position="49"/>
    </location>
</feature>
<name>A0A2P8GAM0_9BACT</name>
<evidence type="ECO:0000256" key="1">
    <source>
        <dbReference type="SAM" id="MobiDB-lite"/>
    </source>
</evidence>
<proteinExistence type="predicted"/>